<protein>
    <submittedName>
        <fullName evidence="2">Substrate-binding region of ABC-type glycine betaine transport system</fullName>
    </submittedName>
</protein>
<dbReference type="EMBL" id="CP002745">
    <property type="protein sequence ID" value="AEK61951.1"/>
    <property type="molecule type" value="Genomic_DNA"/>
</dbReference>
<gene>
    <name evidence="2" type="primary">yehZ</name>
    <name evidence="2" type="ordered locus">CFU_2121</name>
</gene>
<dbReference type="GO" id="GO:0043190">
    <property type="term" value="C:ATP-binding cassette (ABC) transporter complex"/>
    <property type="evidence" value="ECO:0007669"/>
    <property type="project" value="InterPro"/>
</dbReference>
<reference evidence="2 3" key="2">
    <citation type="journal article" date="2006" name="J. Microbiol. Methods">
        <title>Genomic flank-sequencing of plasposon insertion sites for rapid identification of functional genes.</title>
        <authorList>
            <person name="Leveau J.H."/>
            <person name="Gerards S."/>
            <person name="Fritsche K."/>
            <person name="Zondag G."/>
            <person name="van Veen J.A."/>
        </authorList>
    </citation>
    <scope>NUCLEOTIDE SEQUENCE [LARGE SCALE GENOMIC DNA]</scope>
    <source>
        <strain evidence="2 3">Ter331</strain>
    </source>
</reference>
<reference evidence="2 3" key="5">
    <citation type="journal article" date="2011" name="ISME J.">
        <title>Dual transcriptional profiling of a bacterial/fungal confrontation: Collimonas fungivorans versus Aspergillus niger.</title>
        <authorList>
            <person name="Mela F."/>
            <person name="Fritsche K."/>
            <person name="de Boer W."/>
            <person name="van Veen J.A."/>
            <person name="de Graaff L.H."/>
            <person name="van den Berg M."/>
            <person name="Leveau J.H."/>
        </authorList>
    </citation>
    <scope>NUCLEOTIDE SEQUENCE [LARGE SCALE GENOMIC DNA]</scope>
    <source>
        <strain evidence="2 3">Ter331</strain>
    </source>
</reference>
<reference evidence="2 3" key="3">
    <citation type="journal article" date="2008" name="FEMS Microbiol. Ecol.">
        <title>Identification and characterization of genes underlying chitinolysis in Collimonas fungivorans Ter331.</title>
        <authorList>
            <person name="Fritsche K."/>
            <person name="de Boer W."/>
            <person name="Gerards S."/>
            <person name="van den Berg M."/>
            <person name="van Veen J.A."/>
            <person name="Leveau J.H."/>
        </authorList>
    </citation>
    <scope>NUCLEOTIDE SEQUENCE [LARGE SCALE GENOMIC DNA]</scope>
    <source>
        <strain evidence="2 3">Ter331</strain>
    </source>
</reference>
<evidence type="ECO:0000313" key="2">
    <source>
        <dbReference type="EMBL" id="AEK61951.1"/>
    </source>
</evidence>
<evidence type="ECO:0000259" key="1">
    <source>
        <dbReference type="Pfam" id="PF04069"/>
    </source>
</evidence>
<dbReference type="eggNOG" id="COG1732">
    <property type="taxonomic scope" value="Bacteria"/>
</dbReference>
<keyword evidence="3" id="KW-1185">Reference proteome</keyword>
<dbReference type="HOGENOM" id="CLU_038355_1_1_4"/>
<organism evidence="2 3">
    <name type="scientific">Collimonas fungivorans (strain Ter331)</name>
    <dbReference type="NCBI Taxonomy" id="1005048"/>
    <lineage>
        <taxon>Bacteria</taxon>
        <taxon>Pseudomonadati</taxon>
        <taxon>Pseudomonadota</taxon>
        <taxon>Betaproteobacteria</taxon>
        <taxon>Burkholderiales</taxon>
        <taxon>Oxalobacteraceae</taxon>
        <taxon>Collimonas</taxon>
    </lineage>
</organism>
<reference evidence="2 3" key="1">
    <citation type="journal article" date="2004" name="Environ. Microbiol.">
        <title>Phylogeny-function analysis of (meta)genomic libraries: screening for expression of ribosomal RNA genes by large-insert library fluorescent in situ hybridization (LIL-FISH).</title>
        <authorList>
            <person name="Leveau J.H."/>
            <person name="Gerards S."/>
            <person name="de Boer W."/>
            <person name="van Veen J.A."/>
        </authorList>
    </citation>
    <scope>NUCLEOTIDE SEQUENCE [LARGE SCALE GENOMIC DNA]</scope>
    <source>
        <strain evidence="2 3">Ter331</strain>
    </source>
</reference>
<dbReference type="Gene3D" id="3.40.190.120">
    <property type="entry name" value="Osmoprotection protein (prox), domain 2"/>
    <property type="match status" value="1"/>
</dbReference>
<dbReference type="CDD" id="cd13616">
    <property type="entry name" value="PBP2_OsmF"/>
    <property type="match status" value="1"/>
</dbReference>
<dbReference type="Gene3D" id="3.40.190.10">
    <property type="entry name" value="Periplasmic binding protein-like II"/>
    <property type="match status" value="1"/>
</dbReference>
<dbReference type="AlphaFoldDB" id="G0AGU6"/>
<reference evidence="3" key="6">
    <citation type="submission" date="2011-05" db="EMBL/GenBank/DDBJ databases">
        <title>Complete sequence of Collimonas fungivorans Ter331.</title>
        <authorList>
            <person name="Leveau J.H."/>
        </authorList>
    </citation>
    <scope>NUCLEOTIDE SEQUENCE [LARGE SCALE GENOMIC DNA]</scope>
    <source>
        <strain evidence="3">Ter331</strain>
    </source>
</reference>
<dbReference type="InterPro" id="IPR007210">
    <property type="entry name" value="ABC_Gly_betaine_transp_sub-bd"/>
</dbReference>
<dbReference type="KEGG" id="cfu:CFU_2121"/>
<sequence length="327" mass="34819">MPISIPLPEPASLSNGVNMSLYTRLLGAALATTLVATLFSPMAQAAEPVRVGSKIDTEGALLGNLIQLVLEANGIKTVNRLQLGTTKVVRGALISGELDIYPEYTGNGAFFFSDEKNPAWKNAEAGYQLVKKLDLDKNKLTWLTPSPANNTWLIAVHKDVAQANKLKTLTDLGRWISQGGHFKLAASAEFIERPDALPAFENTYGFKLKQDQLLTLAGGDTAATIKAAAEQTSGVNAAMVYGTDGALAALGLVALDDVKSVQPVYAPTAVIRSEVLAKYPKIAGLLKPVFLSLDSPTLQKLNAGIAIEGRDARKIAGDYLRSKGFIK</sequence>
<dbReference type="GO" id="GO:0022857">
    <property type="term" value="F:transmembrane transporter activity"/>
    <property type="evidence" value="ECO:0007669"/>
    <property type="project" value="InterPro"/>
</dbReference>
<name>G0AGU6_COLFT</name>
<accession>G0AGU6</accession>
<dbReference type="STRING" id="1005048.CFU_2121"/>
<dbReference type="Proteomes" id="UP000008392">
    <property type="component" value="Chromosome"/>
</dbReference>
<feature type="domain" description="ABC-type glycine betaine transport system substrate-binding" evidence="1">
    <location>
        <begin position="48"/>
        <end position="321"/>
    </location>
</feature>
<dbReference type="Pfam" id="PF04069">
    <property type="entry name" value="OpuAC"/>
    <property type="match status" value="1"/>
</dbReference>
<dbReference type="SUPFAM" id="SSF53850">
    <property type="entry name" value="Periplasmic binding protein-like II"/>
    <property type="match status" value="1"/>
</dbReference>
<evidence type="ECO:0000313" key="3">
    <source>
        <dbReference type="Proteomes" id="UP000008392"/>
    </source>
</evidence>
<reference evidence="2 3" key="4">
    <citation type="journal article" date="2010" name="Environ. Microbiol.">
        <title>The bacterial genus Collimonas: mycophagy, weathering and other adaptive solutions to life in oligotrophic soil environments.</title>
        <authorList>
            <person name="Leveau J.H."/>
            <person name="Uroz S."/>
            <person name="de Boer W."/>
        </authorList>
    </citation>
    <scope>NUCLEOTIDE SEQUENCE [LARGE SCALE GENOMIC DNA]</scope>
    <source>
        <strain evidence="2 3">Ter331</strain>
    </source>
</reference>
<proteinExistence type="predicted"/>